<evidence type="ECO:0000256" key="1">
    <source>
        <dbReference type="ARBA" id="ARBA00008078"/>
    </source>
</evidence>
<dbReference type="AlphaFoldDB" id="A0A433B1Y2"/>
<dbReference type="GO" id="GO:0000214">
    <property type="term" value="C:tRNA-intron endonuclease complex"/>
    <property type="evidence" value="ECO:0007669"/>
    <property type="project" value="UniProtKB-UniRule"/>
</dbReference>
<feature type="compositionally biased region" description="Polar residues" evidence="6">
    <location>
        <begin position="146"/>
        <end position="165"/>
    </location>
</feature>
<comment type="caution">
    <text evidence="8">The sequence shown here is derived from an EMBL/GenBank/DDBJ whole genome shotgun (WGS) entry which is preliminary data.</text>
</comment>
<evidence type="ECO:0000313" key="9">
    <source>
        <dbReference type="Proteomes" id="UP000268093"/>
    </source>
</evidence>
<protein>
    <recommendedName>
        <fullName evidence="4">tRNA-splicing endonuclease subunit Sen2</fullName>
        <ecNumber evidence="4">4.6.1.16</ecNumber>
    </recommendedName>
</protein>
<dbReference type="PANTHER" id="PTHR21227">
    <property type="entry name" value="TRNA-SPLICING ENDONUCLEASE SUBUNIT SEN2"/>
    <property type="match status" value="1"/>
</dbReference>
<dbReference type="InterPro" id="IPR036167">
    <property type="entry name" value="tRNA_intron_Endo_cat-like_sf"/>
</dbReference>
<dbReference type="GO" id="GO:0003676">
    <property type="term" value="F:nucleic acid binding"/>
    <property type="evidence" value="ECO:0007669"/>
    <property type="project" value="InterPro"/>
</dbReference>
<dbReference type="EMBL" id="RBNI01016436">
    <property type="protein sequence ID" value="RUP08840.1"/>
    <property type="molecule type" value="Genomic_DNA"/>
</dbReference>
<feature type="region of interest" description="Disordered" evidence="6">
    <location>
        <begin position="311"/>
        <end position="331"/>
    </location>
</feature>
<dbReference type="InterPro" id="IPR006676">
    <property type="entry name" value="tRNA_splic"/>
</dbReference>
<dbReference type="Pfam" id="PF01974">
    <property type="entry name" value="tRNA_int_endo"/>
    <property type="match status" value="1"/>
</dbReference>
<feature type="active site" evidence="5">
    <location>
        <position position="354"/>
    </location>
</feature>
<organism evidence="8 9">
    <name type="scientific">Jimgerdemannia flammicorona</name>
    <dbReference type="NCBI Taxonomy" id="994334"/>
    <lineage>
        <taxon>Eukaryota</taxon>
        <taxon>Fungi</taxon>
        <taxon>Fungi incertae sedis</taxon>
        <taxon>Mucoromycota</taxon>
        <taxon>Mucoromycotina</taxon>
        <taxon>Endogonomycetes</taxon>
        <taxon>Endogonales</taxon>
        <taxon>Endogonaceae</taxon>
        <taxon>Jimgerdemannia</taxon>
    </lineage>
</organism>
<dbReference type="GO" id="GO:0000213">
    <property type="term" value="F:tRNA-intron lyase activity"/>
    <property type="evidence" value="ECO:0007669"/>
    <property type="project" value="UniProtKB-UniRule"/>
</dbReference>
<accession>A0A433B1Y2</accession>
<dbReference type="InterPro" id="IPR006677">
    <property type="entry name" value="tRNA_intron_Endonuc_cat-like"/>
</dbReference>
<reference evidence="8 9" key="1">
    <citation type="journal article" date="2018" name="New Phytol.">
        <title>Phylogenomics of Endogonaceae and evolution of mycorrhizas within Mucoromycota.</title>
        <authorList>
            <person name="Chang Y."/>
            <person name="Desiro A."/>
            <person name="Na H."/>
            <person name="Sandor L."/>
            <person name="Lipzen A."/>
            <person name="Clum A."/>
            <person name="Barry K."/>
            <person name="Grigoriev I.V."/>
            <person name="Martin F.M."/>
            <person name="Stajich J.E."/>
            <person name="Smith M.E."/>
            <person name="Bonito G."/>
            <person name="Spatafora J.W."/>
        </authorList>
    </citation>
    <scope>NUCLEOTIDE SEQUENCE [LARGE SCALE GENOMIC DNA]</scope>
    <source>
        <strain evidence="8 9">GMNB39</strain>
    </source>
</reference>
<evidence type="ECO:0000256" key="2">
    <source>
        <dbReference type="ARBA" id="ARBA00022694"/>
    </source>
</evidence>
<keyword evidence="3 4" id="KW-0456">Lyase</keyword>
<dbReference type="OrthoDB" id="10249562at2759"/>
<dbReference type="SUPFAM" id="SSF53032">
    <property type="entry name" value="tRNA-intron endonuclease catalytic domain-like"/>
    <property type="match status" value="1"/>
</dbReference>
<evidence type="ECO:0000256" key="6">
    <source>
        <dbReference type="SAM" id="MobiDB-lite"/>
    </source>
</evidence>
<dbReference type="Gene3D" id="3.40.1350.10">
    <property type="match status" value="1"/>
</dbReference>
<evidence type="ECO:0000256" key="3">
    <source>
        <dbReference type="ARBA" id="ARBA00023239"/>
    </source>
</evidence>
<feature type="region of interest" description="Disordered" evidence="6">
    <location>
        <begin position="110"/>
        <end position="182"/>
    </location>
</feature>
<keyword evidence="9" id="KW-1185">Reference proteome</keyword>
<feature type="active site" evidence="5">
    <location>
        <position position="297"/>
    </location>
</feature>
<evidence type="ECO:0000313" key="8">
    <source>
        <dbReference type="EMBL" id="RUP08840.1"/>
    </source>
</evidence>
<gene>
    <name evidence="8" type="ORF">BC936DRAFT_140110</name>
</gene>
<dbReference type="InterPro" id="IPR011856">
    <property type="entry name" value="tRNA_endonuc-like_dom_sf"/>
</dbReference>
<dbReference type="PIRSF" id="PIRSF011789">
    <property type="entry name" value="tRNA_splic_SEN2"/>
    <property type="match status" value="1"/>
</dbReference>
<feature type="domain" description="tRNA intron endonuclease catalytic" evidence="7">
    <location>
        <begin position="259"/>
        <end position="361"/>
    </location>
</feature>
<keyword evidence="2 4" id="KW-0819">tRNA processing</keyword>
<feature type="compositionally biased region" description="Basic residues" evidence="6">
    <location>
        <begin position="130"/>
        <end position="141"/>
    </location>
</feature>
<comment type="similarity">
    <text evidence="1 4">Belongs to the tRNA-intron endonuclease family.</text>
</comment>
<dbReference type="InterPro" id="IPR016589">
    <property type="entry name" value="tRNA_splic_SEN2"/>
</dbReference>
<dbReference type="Proteomes" id="UP000268093">
    <property type="component" value="Unassembled WGS sequence"/>
</dbReference>
<name>A0A433B1Y2_9FUNG</name>
<dbReference type="PANTHER" id="PTHR21227:SF0">
    <property type="entry name" value="TRNA-SPLICING ENDONUCLEASE SUBUNIT SEN2"/>
    <property type="match status" value="1"/>
</dbReference>
<dbReference type="EC" id="4.6.1.16" evidence="4"/>
<dbReference type="GO" id="GO:0000379">
    <property type="term" value="P:tRNA-type intron splice site recognition and cleavage"/>
    <property type="evidence" value="ECO:0007669"/>
    <property type="project" value="TreeGrafter"/>
</dbReference>
<feature type="active site" evidence="5">
    <location>
        <position position="289"/>
    </location>
</feature>
<sequence length="398" mass="44645">MTTPSSKRSAKSRFLHYSTPLPVALATKSVDLSVRSLVTFAFRSVYRFLHPRPPQVATHHGIFVPFGQCVWIMRRDDMDDLWRKGFFGKGTLSRSEPTWMSRKIEELQRDMNGAPRSHAMSLEQITEQRRKQRRTSKKKTRPGASEASTVNTSTQPDINHTASATSPPPPDNLAQKDTPSALAQSTIHDIHTPPETVPAIADLEHVQLSLQEAFFLAYGLGCLKIYDTQERELSLQDLWMAFVRVPGAPSSTVVTDNPFVVQYVAYHYYRSRGWVAKSGIKFGVDLVLYRKGPVFHHAEFAVIVIPTHPDPPPSDHPSSADMNPASGSSSNLISPPHSWQWLLGVNRVCSQVKKTIILCYVLIPSAAELPSADSPAYLDKYVVREVVLRRWIPERNRG</sequence>
<dbReference type="CDD" id="cd22363">
    <property type="entry name" value="tRNA-intron_lyase_C"/>
    <property type="match status" value="1"/>
</dbReference>
<dbReference type="GO" id="GO:0005737">
    <property type="term" value="C:cytoplasm"/>
    <property type="evidence" value="ECO:0007669"/>
    <property type="project" value="TreeGrafter"/>
</dbReference>
<evidence type="ECO:0000256" key="4">
    <source>
        <dbReference type="PIRNR" id="PIRNR011789"/>
    </source>
</evidence>
<proteinExistence type="inferred from homology"/>
<evidence type="ECO:0000259" key="7">
    <source>
        <dbReference type="Pfam" id="PF01974"/>
    </source>
</evidence>
<comment type="function">
    <text evidence="4">Constitutes one of the two catalytic subunit of the tRNA-splicing endonuclease complex, a complex responsible for identification and cleavage of the splice sites in pre-tRNA. It cleaves pre-tRNA at the 5'- and 3'-splice sites to release the intron. The products are an intron and two tRNA half-molecules bearing 2',3'-cyclic phosphate and 5'-OH termini. There are no conserved sequences at the splice sites, but the intron is invariably located at the same site in the gene, placing the splice sites an invariant distance from the constant structural features of the tRNA body.</text>
</comment>
<evidence type="ECO:0000256" key="5">
    <source>
        <dbReference type="PIRSR" id="PIRSR011789-1"/>
    </source>
</evidence>